<feature type="signal peptide" evidence="5">
    <location>
        <begin position="1"/>
        <end position="39"/>
    </location>
</feature>
<comment type="caution">
    <text evidence="7">The sequence shown here is derived from an EMBL/GenBank/DDBJ whole genome shotgun (WGS) entry which is preliminary data.</text>
</comment>
<keyword evidence="2" id="KW-0119">Carbohydrate metabolism</keyword>
<evidence type="ECO:0000256" key="5">
    <source>
        <dbReference type="SAM" id="SignalP"/>
    </source>
</evidence>
<evidence type="ECO:0000256" key="1">
    <source>
        <dbReference type="ARBA" id="ARBA00022737"/>
    </source>
</evidence>
<accession>A0ABS4DL94</accession>
<dbReference type="Pfam" id="PF05048">
    <property type="entry name" value="NosD"/>
    <property type="match status" value="1"/>
</dbReference>
<reference evidence="7 8" key="1">
    <citation type="submission" date="2021-04" db="EMBL/GenBank/DDBJ databases">
        <authorList>
            <person name="Huq M.A."/>
        </authorList>
    </citation>
    <scope>NUCLEOTIDE SEQUENCE [LARGE SCALE GENOMIC DNA]</scope>
    <source>
        <strain evidence="7 8">MAH-13</strain>
    </source>
</reference>
<dbReference type="PANTHER" id="PTHR31736:SF9">
    <property type="entry name" value="ENDO-XYLOGALACTURONAN HYDROLASE A-RELATED"/>
    <property type="match status" value="1"/>
</dbReference>
<dbReference type="SMART" id="SM00710">
    <property type="entry name" value="PbH1"/>
    <property type="match status" value="7"/>
</dbReference>
<dbReference type="RefSeq" id="WP_209617308.1">
    <property type="nucleotide sequence ID" value="NZ_JAGJRS010000013.1"/>
</dbReference>
<sequence length="384" mass="40615">MTNQHDTQSSAKPGTTKRDFSMKKSLMIAVASLSLSAVALPAAASNWWNANPNISIGSASVNVKNKGALGNGSHDDTAAIQAAINSLPSSGGTVVVPAGRYMINALKPLNLRSHTRLQLDPSAELKVIPNSAGRYWVVKVFEVNNVEIVGGKVTGDRAQHKGNTGEWGYGINISGSSNVLVRNVNLSEFWGDGMWIGAVKSGGKLTRSNYVTVNNVTSSHNRRQGLSIGPAQHVYIVNSTFKDTQGTLPEAGIDIEPQDQGPADTIRLENNTFSGNAGNGIELHYNISQITITGNTLSGNDGFGMLAISAPYLTITNNYATRNGLAGVGLSGKTHHSSVKSNKLQYNSTHYMSPTRSGGADNRDIKIGKKTSSITLSGNQLTPN</sequence>
<feature type="region of interest" description="Disordered" evidence="4">
    <location>
        <begin position="331"/>
        <end position="365"/>
    </location>
</feature>
<dbReference type="EMBL" id="JAGJRS010000013">
    <property type="protein sequence ID" value="MBP1473819.1"/>
    <property type="molecule type" value="Genomic_DNA"/>
</dbReference>
<feature type="compositionally biased region" description="Polar residues" evidence="4">
    <location>
        <begin position="339"/>
        <end position="356"/>
    </location>
</feature>
<dbReference type="SUPFAM" id="SSF51126">
    <property type="entry name" value="Pectin lyase-like"/>
    <property type="match status" value="1"/>
</dbReference>
<gene>
    <name evidence="7" type="ORF">J7I44_05880</name>
</gene>
<evidence type="ECO:0000313" key="7">
    <source>
        <dbReference type="EMBL" id="MBP1473819.1"/>
    </source>
</evidence>
<keyword evidence="8" id="KW-1185">Reference proteome</keyword>
<evidence type="ECO:0000313" key="8">
    <source>
        <dbReference type="Proteomes" id="UP000823790"/>
    </source>
</evidence>
<evidence type="ECO:0000256" key="2">
    <source>
        <dbReference type="ARBA" id="ARBA00023277"/>
    </source>
</evidence>
<organism evidence="7 8">
    <name type="scientific">Frateuria flava</name>
    <dbReference type="NCBI Taxonomy" id="2821489"/>
    <lineage>
        <taxon>Bacteria</taxon>
        <taxon>Pseudomonadati</taxon>
        <taxon>Pseudomonadota</taxon>
        <taxon>Gammaproteobacteria</taxon>
        <taxon>Lysobacterales</taxon>
        <taxon>Rhodanobacteraceae</taxon>
        <taxon>Frateuria</taxon>
    </lineage>
</organism>
<feature type="chain" id="PRO_5046346624" evidence="5">
    <location>
        <begin position="40"/>
        <end position="384"/>
    </location>
</feature>
<dbReference type="InterPro" id="IPR006626">
    <property type="entry name" value="PbH1"/>
</dbReference>
<dbReference type="InterPro" id="IPR022441">
    <property type="entry name" value="Para_beta_helix_rpt-2"/>
</dbReference>
<evidence type="ECO:0000259" key="6">
    <source>
        <dbReference type="Pfam" id="PF05048"/>
    </source>
</evidence>
<proteinExistence type="predicted"/>
<dbReference type="InterPro" id="IPR007742">
    <property type="entry name" value="NosD_dom"/>
</dbReference>
<evidence type="ECO:0000256" key="3">
    <source>
        <dbReference type="ARBA" id="ARBA00023326"/>
    </source>
</evidence>
<dbReference type="Proteomes" id="UP000823790">
    <property type="component" value="Unassembled WGS sequence"/>
</dbReference>
<keyword evidence="5" id="KW-0732">Signal</keyword>
<keyword evidence="3" id="KW-0624">Polysaccharide degradation</keyword>
<name>A0ABS4DL94_9GAMM</name>
<evidence type="ECO:0000256" key="4">
    <source>
        <dbReference type="SAM" id="MobiDB-lite"/>
    </source>
</evidence>
<keyword evidence="1" id="KW-0677">Repeat</keyword>
<dbReference type="PANTHER" id="PTHR31736">
    <property type="match status" value="1"/>
</dbReference>
<dbReference type="InterPro" id="IPR011050">
    <property type="entry name" value="Pectin_lyase_fold/virulence"/>
</dbReference>
<feature type="domain" description="Periplasmic copper-binding protein NosD beta helix" evidence="6">
    <location>
        <begin position="194"/>
        <end position="349"/>
    </location>
</feature>
<dbReference type="InterPro" id="IPR012334">
    <property type="entry name" value="Pectin_lyas_fold"/>
</dbReference>
<protein>
    <submittedName>
        <fullName evidence="7">Right-handed parallel beta-helix repeat-containing protein</fullName>
    </submittedName>
</protein>
<dbReference type="NCBIfam" id="TIGR03804">
    <property type="entry name" value="para_beta_helix"/>
    <property type="match status" value="1"/>
</dbReference>
<dbReference type="Gene3D" id="2.160.20.10">
    <property type="entry name" value="Single-stranded right-handed beta-helix, Pectin lyase-like"/>
    <property type="match status" value="1"/>
</dbReference>